<comment type="caution">
    <text evidence="4">The sequence shown here is derived from an EMBL/GenBank/DDBJ whole genome shotgun (WGS) entry which is preliminary data.</text>
</comment>
<evidence type="ECO:0000313" key="5">
    <source>
        <dbReference type="Proteomes" id="UP000792457"/>
    </source>
</evidence>
<dbReference type="AlphaFoldDB" id="A0A8K0K577"/>
<proteinExistence type="predicted"/>
<evidence type="ECO:0000259" key="3">
    <source>
        <dbReference type="Pfam" id="PF13359"/>
    </source>
</evidence>
<dbReference type="GO" id="GO:0046872">
    <property type="term" value="F:metal ion binding"/>
    <property type="evidence" value="ECO:0007669"/>
    <property type="project" value="UniProtKB-KW"/>
</dbReference>
<evidence type="ECO:0000256" key="1">
    <source>
        <dbReference type="ARBA" id="ARBA00001968"/>
    </source>
</evidence>
<dbReference type="Proteomes" id="UP000792457">
    <property type="component" value="Unassembled WGS sequence"/>
</dbReference>
<dbReference type="Pfam" id="PF13359">
    <property type="entry name" value="DDE_Tnp_4"/>
    <property type="match status" value="1"/>
</dbReference>
<keyword evidence="2" id="KW-0479">Metal-binding</keyword>
<evidence type="ECO:0000313" key="4">
    <source>
        <dbReference type="EMBL" id="KAG8228587.1"/>
    </source>
</evidence>
<reference evidence="4" key="1">
    <citation type="submission" date="2013-04" db="EMBL/GenBank/DDBJ databases">
        <authorList>
            <person name="Qu J."/>
            <person name="Murali S.C."/>
            <person name="Bandaranaike D."/>
            <person name="Bellair M."/>
            <person name="Blankenburg K."/>
            <person name="Chao H."/>
            <person name="Dinh H."/>
            <person name="Doddapaneni H."/>
            <person name="Downs B."/>
            <person name="Dugan-Rocha S."/>
            <person name="Elkadiri S."/>
            <person name="Gnanaolivu R.D."/>
            <person name="Hernandez B."/>
            <person name="Javaid M."/>
            <person name="Jayaseelan J.C."/>
            <person name="Lee S."/>
            <person name="Li M."/>
            <person name="Ming W."/>
            <person name="Munidasa M."/>
            <person name="Muniz J."/>
            <person name="Nguyen L."/>
            <person name="Ongeri F."/>
            <person name="Osuji N."/>
            <person name="Pu L.-L."/>
            <person name="Puazo M."/>
            <person name="Qu C."/>
            <person name="Quiroz J."/>
            <person name="Raj R."/>
            <person name="Weissenberger G."/>
            <person name="Xin Y."/>
            <person name="Zou X."/>
            <person name="Han Y."/>
            <person name="Richards S."/>
            <person name="Worley K."/>
            <person name="Muzny D."/>
            <person name="Gibbs R."/>
        </authorList>
    </citation>
    <scope>NUCLEOTIDE SEQUENCE</scope>
    <source>
        <strain evidence="4">Sampled in the wild</strain>
    </source>
</reference>
<keyword evidence="5" id="KW-1185">Reference proteome</keyword>
<dbReference type="OrthoDB" id="6723255at2759"/>
<dbReference type="EMBL" id="KZ308378">
    <property type="protein sequence ID" value="KAG8228587.1"/>
    <property type="molecule type" value="Genomic_DNA"/>
</dbReference>
<reference evidence="4" key="2">
    <citation type="submission" date="2017-10" db="EMBL/GenBank/DDBJ databases">
        <title>Ladona fulva Genome sequencing and assembly.</title>
        <authorList>
            <person name="Murali S."/>
            <person name="Richards S."/>
            <person name="Bandaranaike D."/>
            <person name="Bellair M."/>
            <person name="Blankenburg K."/>
            <person name="Chao H."/>
            <person name="Dinh H."/>
            <person name="Doddapaneni H."/>
            <person name="Dugan-Rocha S."/>
            <person name="Elkadiri S."/>
            <person name="Gnanaolivu R."/>
            <person name="Hernandez B."/>
            <person name="Skinner E."/>
            <person name="Javaid M."/>
            <person name="Lee S."/>
            <person name="Li M."/>
            <person name="Ming W."/>
            <person name="Munidasa M."/>
            <person name="Muniz J."/>
            <person name="Nguyen L."/>
            <person name="Hughes D."/>
            <person name="Osuji N."/>
            <person name="Pu L.-L."/>
            <person name="Puazo M."/>
            <person name="Qu C."/>
            <person name="Quiroz J."/>
            <person name="Raj R."/>
            <person name="Weissenberger G."/>
            <person name="Xin Y."/>
            <person name="Zou X."/>
            <person name="Han Y."/>
            <person name="Worley K."/>
            <person name="Muzny D."/>
            <person name="Gibbs R."/>
        </authorList>
    </citation>
    <scope>NUCLEOTIDE SEQUENCE</scope>
    <source>
        <strain evidence="4">Sampled in the wild</strain>
    </source>
</reference>
<sequence length="100" mass="11314">MEEKALWQSKYRFPTAIGVPDCTFRVIEKPELRGDDEYVNRNGNTTLNVQVTCDAKGLFTIIDVSCPGAVYDARIWKNRETVSRTRNTVIIADDGYGIEP</sequence>
<gene>
    <name evidence="4" type="ORF">J437_LFUL009292</name>
</gene>
<accession>A0A8K0K577</accession>
<dbReference type="InterPro" id="IPR027806">
    <property type="entry name" value="HARBI1_dom"/>
</dbReference>
<evidence type="ECO:0000256" key="2">
    <source>
        <dbReference type="ARBA" id="ARBA00022723"/>
    </source>
</evidence>
<feature type="domain" description="DDE Tnp4" evidence="3">
    <location>
        <begin position="21"/>
        <end position="99"/>
    </location>
</feature>
<organism evidence="4 5">
    <name type="scientific">Ladona fulva</name>
    <name type="common">Scarce chaser dragonfly</name>
    <name type="synonym">Libellula fulva</name>
    <dbReference type="NCBI Taxonomy" id="123851"/>
    <lineage>
        <taxon>Eukaryota</taxon>
        <taxon>Metazoa</taxon>
        <taxon>Ecdysozoa</taxon>
        <taxon>Arthropoda</taxon>
        <taxon>Hexapoda</taxon>
        <taxon>Insecta</taxon>
        <taxon>Pterygota</taxon>
        <taxon>Palaeoptera</taxon>
        <taxon>Odonata</taxon>
        <taxon>Epiprocta</taxon>
        <taxon>Anisoptera</taxon>
        <taxon>Libelluloidea</taxon>
        <taxon>Libellulidae</taxon>
        <taxon>Ladona</taxon>
    </lineage>
</organism>
<comment type="cofactor">
    <cofactor evidence="1">
        <name>a divalent metal cation</name>
        <dbReference type="ChEBI" id="CHEBI:60240"/>
    </cofactor>
</comment>
<name>A0A8K0K577_LADFU</name>
<protein>
    <recommendedName>
        <fullName evidence="3">DDE Tnp4 domain-containing protein</fullName>
    </recommendedName>
</protein>